<dbReference type="OrthoDB" id="9809781at2"/>
<dbReference type="PROSITE" id="PS51272">
    <property type="entry name" value="SLH"/>
    <property type="match status" value="3"/>
</dbReference>
<feature type="domain" description="SLH" evidence="2">
    <location>
        <begin position="718"/>
        <end position="774"/>
    </location>
</feature>
<comment type="caution">
    <text evidence="3">The sequence shown here is derived from an EMBL/GenBank/DDBJ whole genome shotgun (WGS) entry which is preliminary data.</text>
</comment>
<dbReference type="RefSeq" id="WP_008296734.1">
    <property type="nucleotide sequence ID" value="NZ_AOFT01000001.1"/>
</dbReference>
<sequence>MKKTKAALSAVLASVMVFSVAAVPADARQVTVTPGVEHISGASQGSNIHRLSVDMTRPGVSVEALTNEPMDQLLRTSVLSQKHSRDGHTVVGSINGSFFHMGAVNPLNYKMPAYLLMRDGVVNTYGVIENDPNEYMNVPSAFAVTKDGLGHIGEFGYEASVMAGGKSHPITSVNKRMRETNEVILYTDSYSYRQTRQNEYGMEIVLTNFNKPIEDDYRLGNTVEATVSGIYHKKKGAEIPEGGAVLSIHGHENIVDFGGVKVGEKLALNVDLTSPWNEAEFVLASGPLLVQDGQVDIEMKSTSDRSRTRSPRTAVATNRDGSEVFLVTVDGRGAGGSKGMTLPEFAQYLKSIGAYNALNLDGGGSTTMAVRPRGYQYPTVVNRPSDGAERAVSTILSAISYETTGAPVYMSASISSSAIPKGGRAKVTVDYVTDSNYHPVKVDASKLTYSVEGAIGTISSDGTFTATAPGKGTVTVRMGNAAKSFPVEVTALPGNTMIHGFNDASVWKAESARAKTTLRFDGAKAPKKEGANALSLQYDFTGTSGTSASYAVTDSIKMSVRPERLGIWVFGDGAKHWLRGTIQDGTGKEYTIDFTEQGGLDWIGWRYRTADIPASAVSPIALKKLYLAEPLDSNKNRGTIYLDRLIADYNGNHIEPLFNDVPLSHWHLEEIRMAVDNGWINGYPDGNYRPAEHISRAHAAVLISRALGIETKEVTADPFNDVSKDYGYAPEIALVKELGIMTGGPTGNFNPYANLSRAQMAKILQETYDLKPKQPIPEITDVDKDNWSYGPISTIASHGLTILGEHGDYRPNSYVSRSQFAAFIARAEALQQ</sequence>
<feature type="signal peptide" evidence="1">
    <location>
        <begin position="1"/>
        <end position="21"/>
    </location>
</feature>
<dbReference type="AlphaFoldDB" id="M7NHB5"/>
<dbReference type="EMBL" id="AOFT01000001">
    <property type="protein sequence ID" value="EMR07943.1"/>
    <property type="molecule type" value="Genomic_DNA"/>
</dbReference>
<dbReference type="PATRIC" id="fig|1235279.3.peg.283"/>
<dbReference type="STRING" id="1235279.C772_00272"/>
<dbReference type="Gene3D" id="2.60.120.430">
    <property type="entry name" value="Galactose-binding lectin"/>
    <property type="match status" value="1"/>
</dbReference>
<organism evidence="3 4">
    <name type="scientific">Bhargavaea cecembensis DSE10</name>
    <dbReference type="NCBI Taxonomy" id="1235279"/>
    <lineage>
        <taxon>Bacteria</taxon>
        <taxon>Bacillati</taxon>
        <taxon>Bacillota</taxon>
        <taxon>Bacilli</taxon>
        <taxon>Bacillales</taxon>
        <taxon>Caryophanaceae</taxon>
        <taxon>Bhargavaea</taxon>
    </lineage>
</organism>
<dbReference type="Proteomes" id="UP000011919">
    <property type="component" value="Unassembled WGS sequence"/>
</dbReference>
<feature type="chain" id="PRO_5038827758" evidence="1">
    <location>
        <begin position="22"/>
        <end position="832"/>
    </location>
</feature>
<evidence type="ECO:0000313" key="3">
    <source>
        <dbReference type="EMBL" id="EMR07943.1"/>
    </source>
</evidence>
<protein>
    <submittedName>
        <fullName evidence="3">Surface layer protein</fullName>
    </submittedName>
</protein>
<reference evidence="3 4" key="1">
    <citation type="journal article" date="2013" name="Genome Announc.">
        <title>Draft Genome Sequence of Bhargavaea cecembensis Strain DSE10T, Isolated from a Deep-Sea Sediment Sample Collected at a Depth of 5,904 m from the Chagos-Laccadive Ridge System in the Indian Ocean.</title>
        <authorList>
            <person name="Shivaji S."/>
            <person name="Ara S."/>
            <person name="Begum Z."/>
            <person name="Ruth M."/>
            <person name="Singh A."/>
            <person name="Kumar Pinnaka A."/>
        </authorList>
    </citation>
    <scope>NUCLEOTIDE SEQUENCE [LARGE SCALE GENOMIC DNA]</scope>
    <source>
        <strain evidence="3 4">DSE10</strain>
    </source>
</reference>
<dbReference type="PANTHER" id="PTHR40446:SF2">
    <property type="entry name" value="N-ACETYLGLUCOSAMINE-1-PHOSPHODIESTER ALPHA-N-ACETYLGLUCOSAMINIDASE"/>
    <property type="match status" value="1"/>
</dbReference>
<proteinExistence type="predicted"/>
<feature type="domain" description="SLH" evidence="2">
    <location>
        <begin position="775"/>
        <end position="832"/>
    </location>
</feature>
<dbReference type="eggNOG" id="COG4632">
    <property type="taxonomic scope" value="Bacteria"/>
</dbReference>
<evidence type="ECO:0000313" key="4">
    <source>
        <dbReference type="Proteomes" id="UP000011919"/>
    </source>
</evidence>
<name>M7NHB5_9BACL</name>
<keyword evidence="1" id="KW-0732">Signal</keyword>
<dbReference type="PANTHER" id="PTHR40446">
    <property type="entry name" value="N-ACETYLGLUCOSAMINE-1-PHOSPHODIESTER ALPHA-N-ACETYLGLUCOSAMINIDASE"/>
    <property type="match status" value="1"/>
</dbReference>
<dbReference type="Pfam" id="PF00395">
    <property type="entry name" value="SLH"/>
    <property type="match status" value="3"/>
</dbReference>
<gene>
    <name evidence="3" type="primary">sap_2</name>
    <name evidence="3" type="ORF">C772_00272</name>
</gene>
<evidence type="ECO:0000259" key="2">
    <source>
        <dbReference type="PROSITE" id="PS51272"/>
    </source>
</evidence>
<feature type="domain" description="SLH" evidence="2">
    <location>
        <begin position="654"/>
        <end position="717"/>
    </location>
</feature>
<accession>M7NHB5</accession>
<evidence type="ECO:0000256" key="1">
    <source>
        <dbReference type="SAM" id="SignalP"/>
    </source>
</evidence>
<dbReference type="InterPro" id="IPR018711">
    <property type="entry name" value="NAGPA"/>
</dbReference>
<dbReference type="InterPro" id="IPR001119">
    <property type="entry name" value="SLH_dom"/>
</dbReference>
<keyword evidence="4" id="KW-1185">Reference proteome</keyword>
<dbReference type="Pfam" id="PF09992">
    <property type="entry name" value="NAGPA"/>
    <property type="match status" value="1"/>
</dbReference>